<dbReference type="Pfam" id="PF01735">
    <property type="entry name" value="PLA2_B"/>
    <property type="match status" value="1"/>
</dbReference>
<accession>A0AAF0ED62</accession>
<evidence type="ECO:0000256" key="3">
    <source>
        <dbReference type="ARBA" id="ARBA00022729"/>
    </source>
</evidence>
<organism evidence="12 13">
    <name type="scientific">Malassezia equina</name>
    <dbReference type="NCBI Taxonomy" id="1381935"/>
    <lineage>
        <taxon>Eukaryota</taxon>
        <taxon>Fungi</taxon>
        <taxon>Dikarya</taxon>
        <taxon>Basidiomycota</taxon>
        <taxon>Ustilaginomycotina</taxon>
        <taxon>Malasseziomycetes</taxon>
        <taxon>Malasseziales</taxon>
        <taxon>Malasseziaceae</taxon>
        <taxon>Malassezia</taxon>
    </lineage>
</organism>
<dbReference type="SMART" id="SM00022">
    <property type="entry name" value="PLAc"/>
    <property type="match status" value="1"/>
</dbReference>
<protein>
    <recommendedName>
        <fullName evidence="2 9">Lysophospholipase</fullName>
        <ecNumber evidence="2 9">3.1.1.5</ecNumber>
    </recommendedName>
</protein>
<feature type="region of interest" description="Disordered" evidence="10">
    <location>
        <begin position="67"/>
        <end position="87"/>
    </location>
</feature>
<evidence type="ECO:0000256" key="2">
    <source>
        <dbReference type="ARBA" id="ARBA00013274"/>
    </source>
</evidence>
<dbReference type="SUPFAM" id="SSF52151">
    <property type="entry name" value="FabD/lysophospholipase-like"/>
    <property type="match status" value="1"/>
</dbReference>
<keyword evidence="6 8" id="KW-0443">Lipid metabolism</keyword>
<evidence type="ECO:0000256" key="7">
    <source>
        <dbReference type="ARBA" id="ARBA00023180"/>
    </source>
</evidence>
<dbReference type="GO" id="GO:0005829">
    <property type="term" value="C:cytosol"/>
    <property type="evidence" value="ECO:0007669"/>
    <property type="project" value="TreeGrafter"/>
</dbReference>
<dbReference type="EMBL" id="CP119901">
    <property type="protein sequence ID" value="WFD22496.1"/>
    <property type="molecule type" value="Genomic_DNA"/>
</dbReference>
<evidence type="ECO:0000313" key="12">
    <source>
        <dbReference type="EMBL" id="WFD22496.1"/>
    </source>
</evidence>
<dbReference type="GO" id="GO:0046475">
    <property type="term" value="P:glycerophospholipid catabolic process"/>
    <property type="evidence" value="ECO:0007669"/>
    <property type="project" value="TreeGrafter"/>
</dbReference>
<evidence type="ECO:0000259" key="11">
    <source>
        <dbReference type="PROSITE" id="PS51210"/>
    </source>
</evidence>
<evidence type="ECO:0000256" key="4">
    <source>
        <dbReference type="ARBA" id="ARBA00022801"/>
    </source>
</evidence>
<gene>
    <name evidence="12" type="ORF">MEQU1_001168</name>
</gene>
<dbReference type="Gene3D" id="3.40.1090.10">
    <property type="entry name" value="Cytosolic phospholipase A2 catalytic domain"/>
    <property type="match status" value="1"/>
</dbReference>
<feature type="chain" id="PRO_5041770483" description="Lysophospholipase" evidence="9">
    <location>
        <begin position="24"/>
        <end position="704"/>
    </location>
</feature>
<comment type="similarity">
    <text evidence="1 9">Belongs to the lysophospholipase family.</text>
</comment>
<name>A0AAF0ED62_9BASI</name>
<dbReference type="Proteomes" id="UP001214415">
    <property type="component" value="Chromosome 2"/>
</dbReference>
<keyword evidence="5 8" id="KW-0442">Lipid degradation</keyword>
<evidence type="ECO:0000256" key="6">
    <source>
        <dbReference type="ARBA" id="ARBA00023098"/>
    </source>
</evidence>
<feature type="domain" description="PLA2c" evidence="11">
    <location>
        <begin position="86"/>
        <end position="632"/>
    </location>
</feature>
<comment type="catalytic activity">
    <reaction evidence="9">
        <text>a 1-acyl-sn-glycero-3-phosphocholine + H2O = sn-glycerol 3-phosphocholine + a fatty acid + H(+)</text>
        <dbReference type="Rhea" id="RHEA:15177"/>
        <dbReference type="ChEBI" id="CHEBI:15377"/>
        <dbReference type="ChEBI" id="CHEBI:15378"/>
        <dbReference type="ChEBI" id="CHEBI:16870"/>
        <dbReference type="ChEBI" id="CHEBI:28868"/>
        <dbReference type="ChEBI" id="CHEBI:58168"/>
        <dbReference type="EC" id="3.1.1.5"/>
    </reaction>
</comment>
<dbReference type="AlphaFoldDB" id="A0AAF0ED62"/>
<dbReference type="PROSITE" id="PS51210">
    <property type="entry name" value="PLA2C"/>
    <property type="match status" value="1"/>
</dbReference>
<dbReference type="InterPro" id="IPR016035">
    <property type="entry name" value="Acyl_Trfase/lysoPLipase"/>
</dbReference>
<dbReference type="PANTHER" id="PTHR10728">
    <property type="entry name" value="CYTOSOLIC PHOSPHOLIPASE A2"/>
    <property type="match status" value="1"/>
</dbReference>
<dbReference type="FunFam" id="3.40.1090.10:FF:000010">
    <property type="entry name" value="Lysophospholipase"/>
    <property type="match status" value="1"/>
</dbReference>
<sequence length="704" mass="77284">MRSSFLWAVLVVAFLILYTPASARVRDSEGRYHLTDEEKDMMLSADERAHLLDIMGRARRLADARRAAKHQRRWSPTNSYAPAKLPCPAKPQGNDFVGYVRNASDNQIHSLEAEYMQRHRQTIKNQWKDWLKQAGLGGKGGISGGLDQFLASNQPKLGIAISGGGYRAMLVGMSVLQGLDGRNETAKQRGVGGVMQLADYVAGLSGGSWATAAMAMNNWQTPQKTTQFMDLGNNLVMPSRGELSFYTDLFNDVDDKKDADFPVSITDYWGRAESYHVLDPAVYKDRGQSTTLSDYINMTAFQQGWGPLPVVLSIGRDFEQIMINRNATYFEYTPFEFGTWQPGMQAFFPVGYLGSDMTKGEPTKNNECVSGFENLGFAIGSSSTLFNGAYTMLLVDNVTSILGDIAKSILEDIGKSDNDVASVPNPFKQYPAQKNQYATAEFIDLVDGGEANQNIPFEPLMQPARGLDLVIGIDGSTDTSGWPNGSSLVETWKRSKDPMFSYMAFPNVPDTNTFVNLGLNTHPTFFGCNISDYVNADSALDNKSPPLVVYVPNYPYSYMSNTSTYQLAYGDQEVQNMLDNGVEIATMAGMIDDWGTCLACASVLRPLQRAKKQVPAKCQSCFSRFCWNGQMQSNTPQNYTPPVGPPPFVLSKGQNNTEPPTTGANTSEGLSLGKFMDSKNSAMNLHASVPVVAALMLASLVVFL</sequence>
<evidence type="ECO:0000256" key="9">
    <source>
        <dbReference type="RuleBase" id="RU362103"/>
    </source>
</evidence>
<feature type="compositionally biased region" description="Polar residues" evidence="10">
    <location>
        <begin position="652"/>
        <end position="668"/>
    </location>
</feature>
<keyword evidence="4 8" id="KW-0378">Hydrolase</keyword>
<evidence type="ECO:0000256" key="10">
    <source>
        <dbReference type="SAM" id="MobiDB-lite"/>
    </source>
</evidence>
<feature type="region of interest" description="Disordered" evidence="10">
    <location>
        <begin position="648"/>
        <end position="668"/>
    </location>
</feature>
<reference evidence="12" key="1">
    <citation type="submission" date="2023-03" db="EMBL/GenBank/DDBJ databases">
        <title>Mating type loci evolution in Malassezia.</title>
        <authorList>
            <person name="Coelho M.A."/>
        </authorList>
    </citation>
    <scope>NUCLEOTIDE SEQUENCE</scope>
    <source>
        <strain evidence="12">CBS 12830</strain>
    </source>
</reference>
<keyword evidence="3 9" id="KW-0732">Signal</keyword>
<evidence type="ECO:0000313" key="13">
    <source>
        <dbReference type="Proteomes" id="UP001214415"/>
    </source>
</evidence>
<proteinExistence type="inferred from homology"/>
<feature type="signal peptide" evidence="9">
    <location>
        <begin position="1"/>
        <end position="23"/>
    </location>
</feature>
<dbReference type="EC" id="3.1.1.5" evidence="2 9"/>
<dbReference type="GO" id="GO:0004622">
    <property type="term" value="F:phosphatidylcholine lysophospholipase activity"/>
    <property type="evidence" value="ECO:0007669"/>
    <property type="project" value="UniProtKB-EC"/>
</dbReference>
<dbReference type="InterPro" id="IPR002642">
    <property type="entry name" value="LysoPLipase_cat_dom"/>
</dbReference>
<evidence type="ECO:0000256" key="8">
    <source>
        <dbReference type="PROSITE-ProRule" id="PRU00555"/>
    </source>
</evidence>
<evidence type="ECO:0000256" key="1">
    <source>
        <dbReference type="ARBA" id="ARBA00008780"/>
    </source>
</evidence>
<keyword evidence="7" id="KW-0325">Glycoprotein</keyword>
<dbReference type="PANTHER" id="PTHR10728:SF33">
    <property type="entry name" value="LYSOPHOSPHOLIPASE 1-RELATED"/>
    <property type="match status" value="1"/>
</dbReference>
<dbReference type="GO" id="GO:0004623">
    <property type="term" value="F:phospholipase A2 activity"/>
    <property type="evidence" value="ECO:0007669"/>
    <property type="project" value="TreeGrafter"/>
</dbReference>
<keyword evidence="13" id="KW-1185">Reference proteome</keyword>
<evidence type="ECO:0000256" key="5">
    <source>
        <dbReference type="ARBA" id="ARBA00022963"/>
    </source>
</evidence>